<dbReference type="PROSITE" id="PS00972">
    <property type="entry name" value="USP_1"/>
    <property type="match status" value="1"/>
</dbReference>
<dbReference type="CDD" id="cd02257">
    <property type="entry name" value="Peptidase_C19"/>
    <property type="match status" value="1"/>
</dbReference>
<dbReference type="GO" id="GO:0005829">
    <property type="term" value="C:cytosol"/>
    <property type="evidence" value="ECO:0007669"/>
    <property type="project" value="TreeGrafter"/>
</dbReference>
<comment type="catalytic activity">
    <reaction evidence="1">
        <text>Thiol-dependent hydrolysis of ester, thioester, amide, peptide and isopeptide bonds formed by the C-terminal Gly of ubiquitin (a 76-residue protein attached to proteins as an intracellular targeting signal).</text>
        <dbReference type="EC" id="3.4.19.12"/>
    </reaction>
</comment>
<dbReference type="GO" id="GO:0005634">
    <property type="term" value="C:nucleus"/>
    <property type="evidence" value="ECO:0007669"/>
    <property type="project" value="TreeGrafter"/>
</dbReference>
<dbReference type="Proteomes" id="UP000836788">
    <property type="component" value="Chromosome 8"/>
</dbReference>
<feature type="domain" description="USP" evidence="9">
    <location>
        <begin position="203"/>
        <end position="810"/>
    </location>
</feature>
<evidence type="ECO:0000256" key="2">
    <source>
        <dbReference type="ARBA" id="ARBA00009085"/>
    </source>
</evidence>
<protein>
    <recommendedName>
        <fullName evidence="3">ubiquitinyl hydrolase 1</fullName>
        <ecNumber evidence="3">3.4.19.12</ecNumber>
    </recommendedName>
</protein>
<evidence type="ECO:0000259" key="9">
    <source>
        <dbReference type="PROSITE" id="PS50235"/>
    </source>
</evidence>
<accession>A0A8J9SGH7</accession>
<dbReference type="GO" id="GO:0016579">
    <property type="term" value="P:protein deubiquitination"/>
    <property type="evidence" value="ECO:0007669"/>
    <property type="project" value="InterPro"/>
</dbReference>
<evidence type="ECO:0000313" key="10">
    <source>
        <dbReference type="EMBL" id="CAG9294038.1"/>
    </source>
</evidence>
<dbReference type="GO" id="GO:0004843">
    <property type="term" value="F:cysteine-type deubiquitinase activity"/>
    <property type="evidence" value="ECO:0007669"/>
    <property type="project" value="UniProtKB-EC"/>
</dbReference>
<comment type="similarity">
    <text evidence="2">Belongs to the peptidase C19 family.</text>
</comment>
<dbReference type="InterPro" id="IPR018200">
    <property type="entry name" value="USP_CS"/>
</dbReference>
<dbReference type="PANTHER" id="PTHR24006">
    <property type="entry name" value="UBIQUITIN CARBOXYL-TERMINAL HYDROLASE"/>
    <property type="match status" value="1"/>
</dbReference>
<dbReference type="InterPro" id="IPR038765">
    <property type="entry name" value="Papain-like_cys_pep_sf"/>
</dbReference>
<dbReference type="PROSITE" id="PS50235">
    <property type="entry name" value="USP_3"/>
    <property type="match status" value="1"/>
</dbReference>
<evidence type="ECO:0000256" key="3">
    <source>
        <dbReference type="ARBA" id="ARBA00012759"/>
    </source>
</evidence>
<dbReference type="InterPro" id="IPR028889">
    <property type="entry name" value="USP"/>
</dbReference>
<evidence type="ECO:0000256" key="4">
    <source>
        <dbReference type="ARBA" id="ARBA00022670"/>
    </source>
</evidence>
<organism evidence="10">
    <name type="scientific">Phaeodactylum tricornutum</name>
    <name type="common">Diatom</name>
    <dbReference type="NCBI Taxonomy" id="2850"/>
    <lineage>
        <taxon>Eukaryota</taxon>
        <taxon>Sar</taxon>
        <taxon>Stramenopiles</taxon>
        <taxon>Ochrophyta</taxon>
        <taxon>Bacillariophyta</taxon>
        <taxon>Bacillariophyceae</taxon>
        <taxon>Bacillariophycidae</taxon>
        <taxon>Naviculales</taxon>
        <taxon>Phaeodactylaceae</taxon>
        <taxon>Phaeodactylum</taxon>
    </lineage>
</organism>
<name>A0A8J9SGH7_PHATR</name>
<dbReference type="AlphaFoldDB" id="A0A8J9SGH7"/>
<sequence length="810" mass="90422">MSSSALPDKRRTLQKLVVDSNNDLAEAATPITSNRHGFEILSTIELPAVADSLSAPVRTASLSSIQHAEISSPSTVQLPRFSSQEIEPILAPRQMFLPMNESNGQQLSSRGTISYQTSNGFFPYVPALPLARSGDADYLATFVLCVSTLTPPLLEYIVFRITYFLQNMPITSGLNFPRRSEVTRKHIPQTRQRPPQDGDGRVRGIVNFGQTCFLNSVMQSLASLEPFVAYLEYVVEKEKKDTLQSYFSEPTTGDDLPDSRVSEGVLSLLLAVNGVVHTESIDPREILVSVGQQHSQFKSKSGGSSRHHIGNEQQDAEEFLQALVGMIVGDAKLDGESSVVPSAFAGFCNSDCEQDDILTVLSRERSPHIVRSDADSYIPSLLVGGKRDGVDKQPPSQVAAKDSRPITSAKERIQSVSPVNNFQGQREEKKQEDFEMCVPEVRSEGSDVHARSLTPGKTTSTPLICDLDARDRRELSTAMHIMMTTISSITPSPFCGWLGSTLQCRICKHIRPIQNAAFFDIPVVPTTVLASSGRRSYAGTPQKPESAPSPPCRLEECLERFTNVERVQDVECRCCTLRNLIEKLEEDVDFLRGAVEALHAKSKRNEHNKEDEQGFYLRDELERTERRLNDARQINPDDDARVDAFLLSDPSDSLEGISESQETKMERVDALKCLLLTRLPSILCIHVQRRYYDPHYNRLSKTAQHVIFPEVLDAGPYCAYGGRVSPTFQWAGTSPRQKFTSNTNSTPSPIHYRLMSAIEHQGGAFSGHYVCYRRSQMTGRWLFISDDSIKEVDWQKVCQCQAYMLFYEAM</sequence>
<dbReference type="EMBL" id="OU594949">
    <property type="protein sequence ID" value="CAG9294038.1"/>
    <property type="molecule type" value="Genomic_DNA"/>
</dbReference>
<dbReference type="GO" id="GO:0006508">
    <property type="term" value="P:proteolysis"/>
    <property type="evidence" value="ECO:0007669"/>
    <property type="project" value="UniProtKB-KW"/>
</dbReference>
<evidence type="ECO:0000256" key="6">
    <source>
        <dbReference type="ARBA" id="ARBA00022801"/>
    </source>
</evidence>
<reference evidence="10" key="1">
    <citation type="submission" date="2022-02" db="EMBL/GenBank/DDBJ databases">
        <authorList>
            <person name="Giguere J D."/>
        </authorList>
    </citation>
    <scope>NUCLEOTIDE SEQUENCE</scope>
    <source>
        <strain evidence="10">CCAP 1055/1</strain>
    </source>
</reference>
<feature type="region of interest" description="Disordered" evidence="8">
    <location>
        <begin position="532"/>
        <end position="551"/>
    </location>
</feature>
<evidence type="ECO:0000256" key="7">
    <source>
        <dbReference type="ARBA" id="ARBA00022807"/>
    </source>
</evidence>
<feature type="region of interest" description="Disordered" evidence="8">
    <location>
        <begin position="385"/>
        <end position="405"/>
    </location>
</feature>
<evidence type="ECO:0000256" key="8">
    <source>
        <dbReference type="SAM" id="MobiDB-lite"/>
    </source>
</evidence>
<evidence type="ECO:0000256" key="5">
    <source>
        <dbReference type="ARBA" id="ARBA00022786"/>
    </source>
</evidence>
<proteinExistence type="inferred from homology"/>
<dbReference type="PANTHER" id="PTHR24006:SF888">
    <property type="entry name" value="UBIQUITIN CARBOXYL-TERMINAL HYDROLASE 30"/>
    <property type="match status" value="1"/>
</dbReference>
<gene>
    <name evidence="10" type="ORF">PTTT1_LOCUS53412</name>
</gene>
<dbReference type="InterPro" id="IPR001394">
    <property type="entry name" value="Peptidase_C19_UCH"/>
</dbReference>
<dbReference type="InterPro" id="IPR050164">
    <property type="entry name" value="Peptidase_C19"/>
</dbReference>
<evidence type="ECO:0000256" key="1">
    <source>
        <dbReference type="ARBA" id="ARBA00000707"/>
    </source>
</evidence>
<keyword evidence="5" id="KW-0833">Ubl conjugation pathway</keyword>
<dbReference type="SUPFAM" id="SSF54001">
    <property type="entry name" value="Cysteine proteinases"/>
    <property type="match status" value="1"/>
</dbReference>
<dbReference type="EC" id="3.4.19.12" evidence="3"/>
<dbReference type="Pfam" id="PF00443">
    <property type="entry name" value="UCH"/>
    <property type="match status" value="1"/>
</dbReference>
<keyword evidence="7" id="KW-0788">Thiol protease</keyword>
<keyword evidence="6" id="KW-0378">Hydrolase</keyword>
<dbReference type="Gene3D" id="3.90.70.10">
    <property type="entry name" value="Cysteine proteinases"/>
    <property type="match status" value="2"/>
</dbReference>
<keyword evidence="4" id="KW-0645">Protease</keyword>